<name>A0A0B6YN77_9EUPU</name>
<dbReference type="AlphaFoldDB" id="A0A0B6YN77"/>
<reference evidence="1" key="1">
    <citation type="submission" date="2014-12" db="EMBL/GenBank/DDBJ databases">
        <title>Insight into the proteome of Arion vulgaris.</title>
        <authorList>
            <person name="Aradska J."/>
            <person name="Bulat T."/>
            <person name="Smidak R."/>
            <person name="Sarate P."/>
            <person name="Gangsoo J."/>
            <person name="Sialana F."/>
            <person name="Bilban M."/>
            <person name="Lubec G."/>
        </authorList>
    </citation>
    <scope>NUCLEOTIDE SEQUENCE</scope>
    <source>
        <tissue evidence="1">Skin</tissue>
    </source>
</reference>
<accession>A0A0B6YN77</accession>
<proteinExistence type="predicted"/>
<feature type="non-terminal residue" evidence="1">
    <location>
        <position position="1"/>
    </location>
</feature>
<sequence>HTKNVGIPQQLVPEAPQKPLPIMSDMNILQPQHIDMSQQMQMMHQPDVNHYYPYWNIPRI</sequence>
<protein>
    <submittedName>
        <fullName evidence="1">Uncharacterized protein</fullName>
    </submittedName>
</protein>
<dbReference type="EMBL" id="HACG01010757">
    <property type="protein sequence ID" value="CEK57622.1"/>
    <property type="molecule type" value="Transcribed_RNA"/>
</dbReference>
<organism evidence="1">
    <name type="scientific">Arion vulgaris</name>
    <dbReference type="NCBI Taxonomy" id="1028688"/>
    <lineage>
        <taxon>Eukaryota</taxon>
        <taxon>Metazoa</taxon>
        <taxon>Spiralia</taxon>
        <taxon>Lophotrochozoa</taxon>
        <taxon>Mollusca</taxon>
        <taxon>Gastropoda</taxon>
        <taxon>Heterobranchia</taxon>
        <taxon>Euthyneura</taxon>
        <taxon>Panpulmonata</taxon>
        <taxon>Eupulmonata</taxon>
        <taxon>Stylommatophora</taxon>
        <taxon>Helicina</taxon>
        <taxon>Arionoidea</taxon>
        <taxon>Arionidae</taxon>
        <taxon>Arion</taxon>
    </lineage>
</organism>
<evidence type="ECO:0000313" key="1">
    <source>
        <dbReference type="EMBL" id="CEK57622.1"/>
    </source>
</evidence>
<gene>
    <name evidence="1" type="primary">ORF30660</name>
</gene>